<evidence type="ECO:0000256" key="1">
    <source>
        <dbReference type="SAM" id="Coils"/>
    </source>
</evidence>
<keyword evidence="3" id="KW-1185">Reference proteome</keyword>
<evidence type="ECO:0000313" key="3">
    <source>
        <dbReference type="Proteomes" id="UP000292881"/>
    </source>
</evidence>
<dbReference type="Proteomes" id="UP000292881">
    <property type="component" value="Unassembled WGS sequence"/>
</dbReference>
<proteinExistence type="predicted"/>
<dbReference type="EMBL" id="SDPL01000085">
    <property type="protein sequence ID" value="RXZ48438.1"/>
    <property type="molecule type" value="Genomic_DNA"/>
</dbReference>
<organism evidence="2 3">
    <name type="scientific">Agromyces binzhouensis</name>
    <dbReference type="NCBI Taxonomy" id="1817495"/>
    <lineage>
        <taxon>Bacteria</taxon>
        <taxon>Bacillati</taxon>
        <taxon>Actinomycetota</taxon>
        <taxon>Actinomycetes</taxon>
        <taxon>Micrococcales</taxon>
        <taxon>Microbacteriaceae</taxon>
        <taxon>Agromyces</taxon>
    </lineage>
</organism>
<dbReference type="AlphaFoldDB" id="A0A4Q2JQW2"/>
<dbReference type="RefSeq" id="WP_129234150.1">
    <property type="nucleotide sequence ID" value="NZ_SDPL01000085.1"/>
</dbReference>
<evidence type="ECO:0000313" key="2">
    <source>
        <dbReference type="EMBL" id="RXZ48438.1"/>
    </source>
</evidence>
<feature type="coiled-coil region" evidence="1">
    <location>
        <begin position="60"/>
        <end position="87"/>
    </location>
</feature>
<sequence length="112" mass="12173">MIPSTSASPAAAELRLGAIDQALWALRRLRVEVEQVRPGLVLERLEGWHDDAAGLYADRARELRFALAGAERSLLDAEERLAVERERARDACAAARSIVTPDRPVTGAGGAW</sequence>
<name>A0A4Q2JQW2_9MICO</name>
<gene>
    <name evidence="2" type="ORF">ESO86_06435</name>
</gene>
<keyword evidence="1" id="KW-0175">Coiled coil</keyword>
<reference evidence="2 3" key="1">
    <citation type="submission" date="2019-01" db="EMBL/GenBank/DDBJ databases">
        <authorList>
            <person name="Li J."/>
        </authorList>
    </citation>
    <scope>NUCLEOTIDE SEQUENCE [LARGE SCALE GENOMIC DNA]</scope>
    <source>
        <strain evidence="2 3">CGMCC 4.7180</strain>
    </source>
</reference>
<protein>
    <submittedName>
        <fullName evidence="2">Uncharacterized protein</fullName>
    </submittedName>
</protein>
<comment type="caution">
    <text evidence="2">The sequence shown here is derived from an EMBL/GenBank/DDBJ whole genome shotgun (WGS) entry which is preliminary data.</text>
</comment>
<accession>A0A4Q2JQW2</accession>